<proteinExistence type="predicted"/>
<feature type="transmembrane region" description="Helical" evidence="2">
    <location>
        <begin position="374"/>
        <end position="399"/>
    </location>
</feature>
<evidence type="ECO:0000256" key="1">
    <source>
        <dbReference type="SAM" id="MobiDB-lite"/>
    </source>
</evidence>
<feature type="region of interest" description="Disordered" evidence="1">
    <location>
        <begin position="410"/>
        <end position="464"/>
    </location>
</feature>
<protein>
    <submittedName>
        <fullName evidence="3">Uncharacterized protein</fullName>
    </submittedName>
</protein>
<feature type="compositionally biased region" description="Basic and acidic residues" evidence="1">
    <location>
        <begin position="431"/>
        <end position="454"/>
    </location>
</feature>
<dbReference type="AlphaFoldDB" id="A0A0F9QT77"/>
<keyword evidence="2" id="KW-0472">Membrane</keyword>
<sequence length="464" mass="53598">MRKNQHKCSVLIFFIFLSFLFGGILISFNLQDQKLNYEKKEDFINPEVAAAPPIPLPYSAIDRNVTEIYRLFESIKITIDTTVFSEANYTQMQISFTNGSESNYNMISDGSNSFYYEYTPKYNAPLGFQNVSFLIYNVTDTLLNTHTTYTNFTIKTNYMANFNNVEYNIGDTLYAELSINNFGPYVFQWNITIVDNVNELTQTNLLNLEDDAFQITLTLSNEIFPQIEKIYFIKVNMTSSGKKWATYFPFEIREAENKPPEIHSYEINGESMNQSISVPYGRNLVFTFDVSDDDRVAYIKIALLDENDDWYNITKIYKDTSNFNITIRTAELITGTWYVYIYAIDSDGAISNYNSDYSLAPQGIKIIPEVLSVYMPWIVLIVGFALGVLAGVGSIYKYFKSKFSESKRITPKKKELPQRKPTAKKKAKIKPIKEELEKKEIPELVPGKQEEKERAPKRKIKRKI</sequence>
<name>A0A0F9QT77_9ZZZZ</name>
<accession>A0A0F9QT77</accession>
<reference evidence="3" key="1">
    <citation type="journal article" date="2015" name="Nature">
        <title>Complex archaea that bridge the gap between prokaryotes and eukaryotes.</title>
        <authorList>
            <person name="Spang A."/>
            <person name="Saw J.H."/>
            <person name="Jorgensen S.L."/>
            <person name="Zaremba-Niedzwiedzka K."/>
            <person name="Martijn J."/>
            <person name="Lind A.E."/>
            <person name="van Eijk R."/>
            <person name="Schleper C."/>
            <person name="Guy L."/>
            <person name="Ettema T.J."/>
        </authorList>
    </citation>
    <scope>NUCLEOTIDE SEQUENCE</scope>
</reference>
<keyword evidence="2" id="KW-1133">Transmembrane helix</keyword>
<feature type="compositionally biased region" description="Basic residues" evidence="1">
    <location>
        <begin position="455"/>
        <end position="464"/>
    </location>
</feature>
<feature type="compositionally biased region" description="Basic residues" evidence="1">
    <location>
        <begin position="421"/>
        <end position="430"/>
    </location>
</feature>
<evidence type="ECO:0000256" key="2">
    <source>
        <dbReference type="SAM" id="Phobius"/>
    </source>
</evidence>
<organism evidence="3">
    <name type="scientific">marine sediment metagenome</name>
    <dbReference type="NCBI Taxonomy" id="412755"/>
    <lineage>
        <taxon>unclassified sequences</taxon>
        <taxon>metagenomes</taxon>
        <taxon>ecological metagenomes</taxon>
    </lineage>
</organism>
<evidence type="ECO:0000313" key="3">
    <source>
        <dbReference type="EMBL" id="KKN45674.1"/>
    </source>
</evidence>
<feature type="transmembrane region" description="Helical" evidence="2">
    <location>
        <begin position="12"/>
        <end position="30"/>
    </location>
</feature>
<dbReference type="EMBL" id="LAZR01001373">
    <property type="protein sequence ID" value="KKN45674.1"/>
    <property type="molecule type" value="Genomic_DNA"/>
</dbReference>
<keyword evidence="2" id="KW-0812">Transmembrane</keyword>
<comment type="caution">
    <text evidence="3">The sequence shown here is derived from an EMBL/GenBank/DDBJ whole genome shotgun (WGS) entry which is preliminary data.</text>
</comment>
<gene>
    <name evidence="3" type="ORF">LCGC14_0680640</name>
</gene>